<dbReference type="GeneID" id="33560391"/>
<feature type="domain" description="Myb-like" evidence="2">
    <location>
        <begin position="134"/>
        <end position="186"/>
    </location>
</feature>
<protein>
    <recommendedName>
        <fullName evidence="2">Myb-like domain-containing protein</fullName>
    </recommendedName>
</protein>
<dbReference type="SUPFAM" id="SSF46689">
    <property type="entry name" value="Homeodomain-like"/>
    <property type="match status" value="1"/>
</dbReference>
<dbReference type="CDD" id="cd00167">
    <property type="entry name" value="SANT"/>
    <property type="match status" value="1"/>
</dbReference>
<feature type="compositionally biased region" description="Low complexity" evidence="1">
    <location>
        <begin position="33"/>
        <end position="48"/>
    </location>
</feature>
<dbReference type="InParanoid" id="A0A1Y1UC78"/>
<accession>A0A1Y1UC78</accession>
<comment type="caution">
    <text evidence="3">The sequence shown here is derived from an EMBL/GenBank/DDBJ whole genome shotgun (WGS) entry which is preliminary data.</text>
</comment>
<name>A0A1Y1UC78_9TREE</name>
<dbReference type="Gene3D" id="1.10.10.60">
    <property type="entry name" value="Homeodomain-like"/>
    <property type="match status" value="1"/>
</dbReference>
<dbReference type="RefSeq" id="XP_021868927.1">
    <property type="nucleotide sequence ID" value="XM_022018582.1"/>
</dbReference>
<feature type="compositionally biased region" description="Basic residues" evidence="1">
    <location>
        <begin position="19"/>
        <end position="29"/>
    </location>
</feature>
<evidence type="ECO:0000259" key="2">
    <source>
        <dbReference type="PROSITE" id="PS50090"/>
    </source>
</evidence>
<dbReference type="Proteomes" id="UP000193218">
    <property type="component" value="Unassembled WGS sequence"/>
</dbReference>
<dbReference type="OrthoDB" id="272624at2759"/>
<organism evidence="3 4">
    <name type="scientific">Kockovaella imperatae</name>
    <dbReference type="NCBI Taxonomy" id="4999"/>
    <lineage>
        <taxon>Eukaryota</taxon>
        <taxon>Fungi</taxon>
        <taxon>Dikarya</taxon>
        <taxon>Basidiomycota</taxon>
        <taxon>Agaricomycotina</taxon>
        <taxon>Tremellomycetes</taxon>
        <taxon>Tremellales</taxon>
        <taxon>Cuniculitremaceae</taxon>
        <taxon>Kockovaella</taxon>
    </lineage>
</organism>
<feature type="region of interest" description="Disordered" evidence="1">
    <location>
        <begin position="1"/>
        <end position="138"/>
    </location>
</feature>
<dbReference type="EMBL" id="NBSH01000013">
    <property type="protein sequence ID" value="ORX34685.1"/>
    <property type="molecule type" value="Genomic_DNA"/>
</dbReference>
<sequence>MSAPISSSGDPVSQSAHPRQLHKTPHIKARTSIGRPYPIPGIGPRKPGWSSSDFVTPDRTLNRLTPVITGSGRSSSLAIVVDSESEKEREAETSQQQPPLTRRTRGEGARRVDKGRRTSPDQVSSRRREIASNQGGRKARAWTREEVRALWDTMFIVPTRIDWEKVSARVPQRDKLSCSNKWRYDLLPKVQAFIDSLGD</sequence>
<gene>
    <name evidence="3" type="ORF">BD324DRAFT_652949</name>
</gene>
<dbReference type="InterPro" id="IPR001005">
    <property type="entry name" value="SANT/Myb"/>
</dbReference>
<dbReference type="PROSITE" id="PS50090">
    <property type="entry name" value="MYB_LIKE"/>
    <property type="match status" value="1"/>
</dbReference>
<evidence type="ECO:0000313" key="4">
    <source>
        <dbReference type="Proteomes" id="UP000193218"/>
    </source>
</evidence>
<reference evidence="3 4" key="1">
    <citation type="submission" date="2017-03" db="EMBL/GenBank/DDBJ databases">
        <title>Widespread Adenine N6-methylation of Active Genes in Fungi.</title>
        <authorList>
            <consortium name="DOE Joint Genome Institute"/>
            <person name="Mondo S.J."/>
            <person name="Dannebaum R.O."/>
            <person name="Kuo R.C."/>
            <person name="Louie K.B."/>
            <person name="Bewick A.J."/>
            <person name="Labutti K."/>
            <person name="Haridas S."/>
            <person name="Kuo A."/>
            <person name="Salamov A."/>
            <person name="Ahrendt S.R."/>
            <person name="Lau R."/>
            <person name="Bowen B.P."/>
            <person name="Lipzen A."/>
            <person name="Sullivan W."/>
            <person name="Andreopoulos W.B."/>
            <person name="Clum A."/>
            <person name="Lindquist E."/>
            <person name="Daum C."/>
            <person name="Northen T.R."/>
            <person name="Ramamoorthy G."/>
            <person name="Schmitz R.J."/>
            <person name="Gryganskyi A."/>
            <person name="Culley D."/>
            <person name="Magnuson J."/>
            <person name="James T.Y."/>
            <person name="O'Malley M.A."/>
            <person name="Stajich J.E."/>
            <person name="Spatafora J.W."/>
            <person name="Visel A."/>
            <person name="Grigoriev I.V."/>
        </authorList>
    </citation>
    <scope>NUCLEOTIDE SEQUENCE [LARGE SCALE GENOMIC DNA]</scope>
    <source>
        <strain evidence="3 4">NRRL Y-17943</strain>
    </source>
</reference>
<evidence type="ECO:0000256" key="1">
    <source>
        <dbReference type="SAM" id="MobiDB-lite"/>
    </source>
</evidence>
<dbReference type="AlphaFoldDB" id="A0A1Y1UC78"/>
<dbReference type="InterPro" id="IPR009057">
    <property type="entry name" value="Homeodomain-like_sf"/>
</dbReference>
<keyword evidence="4" id="KW-1185">Reference proteome</keyword>
<evidence type="ECO:0000313" key="3">
    <source>
        <dbReference type="EMBL" id="ORX34685.1"/>
    </source>
</evidence>
<feature type="compositionally biased region" description="Polar residues" evidence="1">
    <location>
        <begin position="1"/>
        <end position="17"/>
    </location>
</feature>
<proteinExistence type="predicted"/>
<feature type="compositionally biased region" description="Basic and acidic residues" evidence="1">
    <location>
        <begin position="104"/>
        <end position="130"/>
    </location>
</feature>